<keyword evidence="3" id="KW-1185">Reference proteome</keyword>
<evidence type="ECO:0000256" key="1">
    <source>
        <dbReference type="SAM" id="MobiDB-lite"/>
    </source>
</evidence>
<dbReference type="OrthoDB" id="4149149at2759"/>
<dbReference type="AlphaFoldDB" id="A0A9W9JVJ1"/>
<proteinExistence type="predicted"/>
<gene>
    <name evidence="2" type="ORF">N7456_012570</name>
</gene>
<evidence type="ECO:0000313" key="3">
    <source>
        <dbReference type="Proteomes" id="UP001149165"/>
    </source>
</evidence>
<sequence>MPPTWASPPKDQTTPAPMHANPDTKSDVDSIILDYLVCLAIDSIFGSIEKLAQNESHRDDDDDVTWQVDTVRGLYSSLVLTGLESPLAEDLGIKFRILTAADQLRHATTPQTNKSREQRVPLSQIGVMFVQLCSAASLKISESRFFDALARFIVQAIIEDQSEGRQPSKELTELCSWAPEDPAQHSTWIVIRQRHVDELDLGSPRATQKAIQQYPLGGFINIITTFLRDLMTTLDPPVLIQLERGKLGDLTREDTLDLKNLVGLR</sequence>
<name>A0A9W9JVJ1_9EURO</name>
<protein>
    <submittedName>
        <fullName evidence="2">Uncharacterized protein</fullName>
    </submittedName>
</protein>
<reference evidence="2" key="1">
    <citation type="submission" date="2022-11" db="EMBL/GenBank/DDBJ databases">
        <authorList>
            <person name="Petersen C."/>
        </authorList>
    </citation>
    <scope>NUCLEOTIDE SEQUENCE</scope>
    <source>
        <strain evidence="2">IBT 30069</strain>
    </source>
</reference>
<reference evidence="2" key="2">
    <citation type="journal article" date="2023" name="IMA Fungus">
        <title>Comparative genomic study of the Penicillium genus elucidates a diverse pangenome and 15 lateral gene transfer events.</title>
        <authorList>
            <person name="Petersen C."/>
            <person name="Sorensen T."/>
            <person name="Nielsen M.R."/>
            <person name="Sondergaard T.E."/>
            <person name="Sorensen J.L."/>
            <person name="Fitzpatrick D.A."/>
            <person name="Frisvad J.C."/>
            <person name="Nielsen K.L."/>
        </authorList>
    </citation>
    <scope>NUCLEOTIDE SEQUENCE</scope>
    <source>
        <strain evidence="2">IBT 30069</strain>
    </source>
</reference>
<organism evidence="2 3">
    <name type="scientific">Penicillium angulare</name>
    <dbReference type="NCBI Taxonomy" id="116970"/>
    <lineage>
        <taxon>Eukaryota</taxon>
        <taxon>Fungi</taxon>
        <taxon>Dikarya</taxon>
        <taxon>Ascomycota</taxon>
        <taxon>Pezizomycotina</taxon>
        <taxon>Eurotiomycetes</taxon>
        <taxon>Eurotiomycetidae</taxon>
        <taxon>Eurotiales</taxon>
        <taxon>Aspergillaceae</taxon>
        <taxon>Penicillium</taxon>
    </lineage>
</organism>
<accession>A0A9W9JVJ1</accession>
<dbReference type="EMBL" id="JAPQKH010000008">
    <property type="protein sequence ID" value="KAJ5083143.1"/>
    <property type="molecule type" value="Genomic_DNA"/>
</dbReference>
<evidence type="ECO:0000313" key="2">
    <source>
        <dbReference type="EMBL" id="KAJ5083143.1"/>
    </source>
</evidence>
<feature type="region of interest" description="Disordered" evidence="1">
    <location>
        <begin position="1"/>
        <end position="23"/>
    </location>
</feature>
<comment type="caution">
    <text evidence="2">The sequence shown here is derived from an EMBL/GenBank/DDBJ whole genome shotgun (WGS) entry which is preliminary data.</text>
</comment>
<dbReference type="Proteomes" id="UP001149165">
    <property type="component" value="Unassembled WGS sequence"/>
</dbReference>